<evidence type="ECO:0000256" key="2">
    <source>
        <dbReference type="ARBA" id="ARBA00023315"/>
    </source>
</evidence>
<name>A0ABS7SS06_9BURK</name>
<reference evidence="4 5" key="2">
    <citation type="submission" date="2021-08" db="EMBL/GenBank/DDBJ databases">
        <title>Massilia sp. R798.</title>
        <authorList>
            <person name="Baek J.H."/>
            <person name="Jung H.S."/>
            <person name="Kim K.R."/>
            <person name="Jeon C.O."/>
        </authorList>
    </citation>
    <scope>NUCLEOTIDE SEQUENCE [LARGE SCALE GENOMIC DNA]</scope>
    <source>
        <strain evidence="4 5">R798</strain>
    </source>
</reference>
<dbReference type="EMBL" id="JAFBIL020000006">
    <property type="protein sequence ID" value="MBZ2208720.1"/>
    <property type="molecule type" value="Genomic_DNA"/>
</dbReference>
<keyword evidence="2" id="KW-0012">Acyltransferase</keyword>
<protein>
    <submittedName>
        <fullName evidence="4">GNAT family N-acetyltransferase</fullName>
    </submittedName>
</protein>
<organism evidence="4 5">
    <name type="scientific">Massilia soli</name>
    <dbReference type="NCBI Taxonomy" id="2792854"/>
    <lineage>
        <taxon>Bacteria</taxon>
        <taxon>Pseudomonadati</taxon>
        <taxon>Pseudomonadota</taxon>
        <taxon>Betaproteobacteria</taxon>
        <taxon>Burkholderiales</taxon>
        <taxon>Oxalobacteraceae</taxon>
        <taxon>Telluria group</taxon>
        <taxon>Massilia</taxon>
    </lineage>
</organism>
<keyword evidence="5" id="KW-1185">Reference proteome</keyword>
<dbReference type="Gene3D" id="3.40.630.30">
    <property type="match status" value="1"/>
</dbReference>
<evidence type="ECO:0000259" key="3">
    <source>
        <dbReference type="PROSITE" id="PS51186"/>
    </source>
</evidence>
<comment type="caution">
    <text evidence="4">The sequence shown here is derived from an EMBL/GenBank/DDBJ whole genome shotgun (WGS) entry which is preliminary data.</text>
</comment>
<dbReference type="Pfam" id="PF00583">
    <property type="entry name" value="Acetyltransf_1"/>
    <property type="match status" value="1"/>
</dbReference>
<dbReference type="PROSITE" id="PS51186">
    <property type="entry name" value="GNAT"/>
    <property type="match status" value="1"/>
</dbReference>
<dbReference type="CDD" id="cd04301">
    <property type="entry name" value="NAT_SF"/>
    <property type="match status" value="1"/>
</dbReference>
<proteinExistence type="predicted"/>
<dbReference type="PANTHER" id="PTHR43877">
    <property type="entry name" value="AMINOALKYLPHOSPHONATE N-ACETYLTRANSFERASE-RELATED-RELATED"/>
    <property type="match status" value="1"/>
</dbReference>
<reference evidence="4 5" key="1">
    <citation type="submission" date="2021-01" db="EMBL/GenBank/DDBJ databases">
        <authorList>
            <person name="Ruan W."/>
            <person name="Khan S.A."/>
            <person name="Jeon C.O."/>
        </authorList>
    </citation>
    <scope>NUCLEOTIDE SEQUENCE [LARGE SCALE GENOMIC DNA]</scope>
    <source>
        <strain evidence="4 5">R798</strain>
    </source>
</reference>
<sequence length="163" mass="17968">MMTIRPTTAQDWRTLKHLRLAALLDAPQAFGLRHETAVYHSDAVWRERAAGTADLAYFVGLIGDDAAAMAGAWISPERDFKLISMWTKPEYRGTGVAASLVEAVKARAVDMGHTRVVLSVAAENIRAVALYRRQGFSFLPEWEPLASNPTVSLQTMLWQTAPG</sequence>
<dbReference type="InterPro" id="IPR050832">
    <property type="entry name" value="Bact_Acetyltransf"/>
</dbReference>
<evidence type="ECO:0000313" key="4">
    <source>
        <dbReference type="EMBL" id="MBZ2208720.1"/>
    </source>
</evidence>
<dbReference type="RefSeq" id="WP_223469199.1">
    <property type="nucleotide sequence ID" value="NZ_JAFBIL020000006.1"/>
</dbReference>
<feature type="domain" description="N-acetyltransferase" evidence="3">
    <location>
        <begin position="16"/>
        <end position="158"/>
    </location>
</feature>
<dbReference type="InterPro" id="IPR016181">
    <property type="entry name" value="Acyl_CoA_acyltransferase"/>
</dbReference>
<gene>
    <name evidence="4" type="ORF">I4X03_015750</name>
</gene>
<evidence type="ECO:0000313" key="5">
    <source>
        <dbReference type="Proteomes" id="UP000809349"/>
    </source>
</evidence>
<dbReference type="InterPro" id="IPR000182">
    <property type="entry name" value="GNAT_dom"/>
</dbReference>
<dbReference type="SUPFAM" id="SSF55729">
    <property type="entry name" value="Acyl-CoA N-acyltransferases (Nat)"/>
    <property type="match status" value="1"/>
</dbReference>
<evidence type="ECO:0000256" key="1">
    <source>
        <dbReference type="ARBA" id="ARBA00022679"/>
    </source>
</evidence>
<accession>A0ABS7SS06</accession>
<keyword evidence="1" id="KW-0808">Transferase</keyword>
<dbReference type="PANTHER" id="PTHR43877:SF2">
    <property type="entry name" value="AMINOALKYLPHOSPHONATE N-ACETYLTRANSFERASE-RELATED"/>
    <property type="match status" value="1"/>
</dbReference>
<dbReference type="Proteomes" id="UP000809349">
    <property type="component" value="Unassembled WGS sequence"/>
</dbReference>